<dbReference type="RefSeq" id="WP_012687024.1">
    <property type="nucleotide sequence ID" value="NC_012520.1"/>
</dbReference>
<keyword evidence="1" id="KW-0472">Membrane</keyword>
<evidence type="ECO:0000313" key="3">
    <source>
        <dbReference type="Proteomes" id="UP000002212"/>
    </source>
</evidence>
<name>C1BCK8_RHOOB</name>
<dbReference type="PATRIC" id="fig|632772.20.peg.8334"/>
<organism evidence="2 3">
    <name type="scientific">Rhodococcus opacus (strain B4)</name>
    <dbReference type="NCBI Taxonomy" id="632772"/>
    <lineage>
        <taxon>Bacteria</taxon>
        <taxon>Bacillati</taxon>
        <taxon>Actinomycetota</taxon>
        <taxon>Actinomycetes</taxon>
        <taxon>Mycobacteriales</taxon>
        <taxon>Nocardiaceae</taxon>
        <taxon>Rhodococcus</taxon>
    </lineage>
</organism>
<gene>
    <name evidence="2" type="ordered locus">ROP_pROB01-05640</name>
</gene>
<evidence type="ECO:0000256" key="1">
    <source>
        <dbReference type="SAM" id="Phobius"/>
    </source>
</evidence>
<reference evidence="2 3" key="1">
    <citation type="submission" date="2009-03" db="EMBL/GenBank/DDBJ databases">
        <title>Comparison of the complete genome sequences of Rhodococcus erythropolis PR4 and Rhodococcus opacus B4.</title>
        <authorList>
            <person name="Takarada H."/>
            <person name="Sekine M."/>
            <person name="Hosoyama A."/>
            <person name="Yamada R."/>
            <person name="Fujisawa T."/>
            <person name="Omata S."/>
            <person name="Shimizu A."/>
            <person name="Tsukatani N."/>
            <person name="Tanikawa S."/>
            <person name="Fujita N."/>
            <person name="Harayama S."/>
        </authorList>
    </citation>
    <scope>NUCLEOTIDE SEQUENCE [LARGE SCALE GENOMIC DNA]</scope>
    <source>
        <strain evidence="2 3">B4</strain>
        <plasmid evidence="2 3">pROB01</plasmid>
    </source>
</reference>
<protein>
    <submittedName>
        <fullName evidence="2">Hypothetical membrane protein</fullName>
    </submittedName>
</protein>
<keyword evidence="1" id="KW-0812">Transmembrane</keyword>
<dbReference type="KEGG" id="rop:ROP_pROB01-05640"/>
<proteinExistence type="predicted"/>
<dbReference type="Proteomes" id="UP000002212">
    <property type="component" value="Plasmid pROB01"/>
</dbReference>
<keyword evidence="2" id="KW-0614">Plasmid</keyword>
<dbReference type="EMBL" id="AP011116">
    <property type="protein sequence ID" value="BAH56063.1"/>
    <property type="molecule type" value="Genomic_DNA"/>
</dbReference>
<geneLocation type="plasmid" evidence="2 3">
    <name>pROB01</name>
</geneLocation>
<feature type="transmembrane region" description="Helical" evidence="1">
    <location>
        <begin position="56"/>
        <end position="76"/>
    </location>
</feature>
<evidence type="ECO:0000313" key="2">
    <source>
        <dbReference type="EMBL" id="BAH56063.1"/>
    </source>
</evidence>
<sequence>MIDPTFIWTCAAITAAVELCRRFRWYRRALAHQRDGATRDWYSSEFALRKTYAARFGAALTAVVLFGIVLTIGAGVA</sequence>
<dbReference type="AlphaFoldDB" id="C1BCK8"/>
<accession>C1BCK8</accession>
<keyword evidence="1" id="KW-1133">Transmembrane helix</keyword>
<dbReference type="HOGENOM" id="CLU_2635710_0_0_11"/>